<evidence type="ECO:0000256" key="3">
    <source>
        <dbReference type="ARBA" id="ARBA00023274"/>
    </source>
</evidence>
<evidence type="ECO:0000256" key="2">
    <source>
        <dbReference type="ARBA" id="ARBA00022980"/>
    </source>
</evidence>
<evidence type="ECO:0000256" key="4">
    <source>
        <dbReference type="HAMAP-Rule" id="MF_01371"/>
    </source>
</evidence>
<reference evidence="7" key="1">
    <citation type="journal article" date="2020" name="mSystems">
        <title>Genome- and Community-Level Interaction Insights into Carbon Utilization and Element Cycling Functions of Hydrothermarchaeota in Hydrothermal Sediment.</title>
        <authorList>
            <person name="Zhou Z."/>
            <person name="Liu Y."/>
            <person name="Xu W."/>
            <person name="Pan J."/>
            <person name="Luo Z.H."/>
            <person name="Li M."/>
        </authorList>
    </citation>
    <scope>NUCLEOTIDE SEQUENCE [LARGE SCALE GENOMIC DNA]</scope>
    <source>
        <strain evidence="7">SpSt-637</strain>
        <strain evidence="6">SpSt-667</strain>
    </source>
</reference>
<evidence type="ECO:0000259" key="5">
    <source>
        <dbReference type="Pfam" id="PF00327"/>
    </source>
</evidence>
<dbReference type="EMBL" id="DTCK01000045">
    <property type="protein sequence ID" value="HGQ36720.1"/>
    <property type="molecule type" value="Genomic_DNA"/>
</dbReference>
<keyword evidence="2 4" id="KW-0689">Ribosomal protein</keyword>
<dbReference type="GO" id="GO:0000463">
    <property type="term" value="P:maturation of LSU-rRNA from tricistronic rRNA transcript (SSU-rRNA, 5.8S rRNA, LSU-rRNA)"/>
    <property type="evidence" value="ECO:0007669"/>
    <property type="project" value="TreeGrafter"/>
</dbReference>
<dbReference type="Pfam" id="PF00327">
    <property type="entry name" value="Ribosomal_L30"/>
    <property type="match status" value="1"/>
</dbReference>
<dbReference type="Gene3D" id="1.10.15.30">
    <property type="match status" value="1"/>
</dbReference>
<evidence type="ECO:0000313" key="7">
    <source>
        <dbReference type="EMBL" id="HGQ64138.1"/>
    </source>
</evidence>
<dbReference type="NCBIfam" id="NF004711">
    <property type="entry name" value="PRK06049.1"/>
    <property type="match status" value="1"/>
</dbReference>
<dbReference type="SUPFAM" id="SSF55129">
    <property type="entry name" value="Ribosomal protein L30p/L7e"/>
    <property type="match status" value="1"/>
</dbReference>
<dbReference type="EMBL" id="DTBD01000020">
    <property type="protein sequence ID" value="HGQ64138.1"/>
    <property type="molecule type" value="Genomic_DNA"/>
</dbReference>
<dbReference type="InterPro" id="IPR039699">
    <property type="entry name" value="Ribosomal_uL30"/>
</dbReference>
<protein>
    <recommendedName>
        <fullName evidence="4">Large ribosomal subunit protein uL30</fullName>
    </recommendedName>
</protein>
<dbReference type="InterPro" id="IPR036919">
    <property type="entry name" value="Ribo_uL30_ferredoxin-like_sf"/>
</dbReference>
<dbReference type="InterPro" id="IPR035808">
    <property type="entry name" value="Ribosomal_uL30_euk_arc"/>
</dbReference>
<sequence>MTEIYAIIRIRGVVGAPHNVEYTLRLLRLVRKYHCVLYPAKPPLKGMLDTVKDWVTWGEIDYTTLVELLRKRGEVTGHKPLTDDYVKEKLGILNIYTIEDLARAILEEKVLFHKLEEYGIKPVFRLHPPRKGFKGSSRKPYKDNGELGYRGSVINKLLERMM</sequence>
<accession>A0A7C4JJ17</accession>
<dbReference type="AlphaFoldDB" id="A0A7C4JJ17"/>
<comment type="similarity">
    <text evidence="1 4">Belongs to the universal ribosomal protein uL30 family.</text>
</comment>
<dbReference type="GO" id="GO:0022625">
    <property type="term" value="C:cytosolic large ribosomal subunit"/>
    <property type="evidence" value="ECO:0007669"/>
    <property type="project" value="UniProtKB-UniRule"/>
</dbReference>
<dbReference type="PANTHER" id="PTHR11524:SF16">
    <property type="entry name" value="LARGE RIBOSOMAL SUBUNIT PROTEIN UL30"/>
    <property type="match status" value="1"/>
</dbReference>
<dbReference type="HAMAP" id="MF_01371_A">
    <property type="entry name" value="Ribosomal_uL30_A"/>
    <property type="match status" value="1"/>
</dbReference>
<comment type="caution">
    <text evidence="7">The sequence shown here is derived from an EMBL/GenBank/DDBJ whole genome shotgun (WGS) entry which is preliminary data.</text>
</comment>
<dbReference type="PANTHER" id="PTHR11524">
    <property type="entry name" value="60S RIBOSOMAL PROTEIN L7"/>
    <property type="match status" value="1"/>
</dbReference>
<organism evidence="7">
    <name type="scientific">Ignisphaera aggregans</name>
    <dbReference type="NCBI Taxonomy" id="334771"/>
    <lineage>
        <taxon>Archaea</taxon>
        <taxon>Thermoproteota</taxon>
        <taxon>Thermoprotei</taxon>
        <taxon>Desulfurococcales</taxon>
        <taxon>Desulfurococcaceae</taxon>
        <taxon>Ignisphaera</taxon>
    </lineage>
</organism>
<feature type="domain" description="Large ribosomal subunit protein uL30-like ferredoxin-like fold" evidence="5">
    <location>
        <begin position="5"/>
        <end position="55"/>
    </location>
</feature>
<dbReference type="InterPro" id="IPR016082">
    <property type="entry name" value="Ribosomal_uL30_ferredoxin-like"/>
</dbReference>
<gene>
    <name evidence="4" type="primary">rpl30</name>
    <name evidence="7" type="ORF">ENU08_02705</name>
    <name evidence="6" type="ORF">ENU41_08640</name>
</gene>
<dbReference type="Gene3D" id="3.30.1390.20">
    <property type="entry name" value="Ribosomal protein L30, ferredoxin-like fold domain"/>
    <property type="match status" value="1"/>
</dbReference>
<comment type="subunit">
    <text evidence="4">Part of the 50S ribosomal subunit.</text>
</comment>
<dbReference type="InterPro" id="IPR005997">
    <property type="entry name" value="Ribosomal_uL30_arc"/>
</dbReference>
<dbReference type="GO" id="GO:0003735">
    <property type="term" value="F:structural constituent of ribosome"/>
    <property type="evidence" value="ECO:0007669"/>
    <property type="project" value="UniProtKB-UniRule"/>
</dbReference>
<dbReference type="NCBIfam" id="TIGR01309">
    <property type="entry name" value="uL30_arch"/>
    <property type="match status" value="1"/>
</dbReference>
<dbReference type="GO" id="GO:0006412">
    <property type="term" value="P:translation"/>
    <property type="evidence" value="ECO:0007669"/>
    <property type="project" value="UniProtKB-UniRule"/>
</dbReference>
<dbReference type="CDD" id="cd01657">
    <property type="entry name" value="Ribosomal_L7_archeal_euk"/>
    <property type="match status" value="1"/>
</dbReference>
<evidence type="ECO:0000313" key="6">
    <source>
        <dbReference type="EMBL" id="HGQ36720.1"/>
    </source>
</evidence>
<name>A0A7C4JJ17_9CREN</name>
<dbReference type="GO" id="GO:0003723">
    <property type="term" value="F:RNA binding"/>
    <property type="evidence" value="ECO:0007669"/>
    <property type="project" value="TreeGrafter"/>
</dbReference>
<proteinExistence type="inferred from homology"/>
<evidence type="ECO:0000256" key="1">
    <source>
        <dbReference type="ARBA" id="ARBA00007594"/>
    </source>
</evidence>
<keyword evidence="3 4" id="KW-0687">Ribonucleoprotein</keyword>